<dbReference type="PROSITE" id="PS50109">
    <property type="entry name" value="HIS_KIN"/>
    <property type="match status" value="1"/>
</dbReference>
<reference evidence="8" key="1">
    <citation type="journal article" date="2021" name="PeerJ">
        <title>Extensive microbial diversity within the chicken gut microbiome revealed by metagenomics and culture.</title>
        <authorList>
            <person name="Gilroy R."/>
            <person name="Ravi A."/>
            <person name="Getino M."/>
            <person name="Pursley I."/>
            <person name="Horton D.L."/>
            <person name="Alikhan N.F."/>
            <person name="Baker D."/>
            <person name="Gharbi K."/>
            <person name="Hall N."/>
            <person name="Watson M."/>
            <person name="Adriaenssens E.M."/>
            <person name="Foster-Nyarko E."/>
            <person name="Jarju S."/>
            <person name="Secka A."/>
            <person name="Antonio M."/>
            <person name="Oren A."/>
            <person name="Chaudhuri R.R."/>
            <person name="La Ragione R."/>
            <person name="Hildebrand F."/>
            <person name="Pallen M.J."/>
        </authorList>
    </citation>
    <scope>NUCLEOTIDE SEQUENCE</scope>
    <source>
        <strain evidence="8">9264</strain>
    </source>
</reference>
<comment type="caution">
    <text evidence="8">The sequence shown here is derived from an EMBL/GenBank/DDBJ whole genome shotgun (WGS) entry which is preliminary data.</text>
</comment>
<dbReference type="Gene3D" id="3.30.565.10">
    <property type="entry name" value="Histidine kinase-like ATPase, C-terminal domain"/>
    <property type="match status" value="1"/>
</dbReference>
<dbReference type="InterPro" id="IPR050428">
    <property type="entry name" value="TCS_sensor_his_kinase"/>
</dbReference>
<dbReference type="Gene3D" id="1.10.287.130">
    <property type="match status" value="1"/>
</dbReference>
<dbReference type="InterPro" id="IPR036890">
    <property type="entry name" value="HATPase_C_sf"/>
</dbReference>
<feature type="transmembrane region" description="Helical" evidence="6">
    <location>
        <begin position="69"/>
        <end position="90"/>
    </location>
</feature>
<evidence type="ECO:0000256" key="1">
    <source>
        <dbReference type="ARBA" id="ARBA00000085"/>
    </source>
</evidence>
<protein>
    <recommendedName>
        <fullName evidence="2">histidine kinase</fullName>
        <ecNumber evidence="2">2.7.13.3</ecNumber>
    </recommendedName>
</protein>
<name>A0A9D2RJM6_9BURK</name>
<organism evidence="8 9">
    <name type="scientific">Candidatus Paenalcaligenes intestinipullorum</name>
    <dbReference type="NCBI Taxonomy" id="2838718"/>
    <lineage>
        <taxon>Bacteria</taxon>
        <taxon>Pseudomonadati</taxon>
        <taxon>Pseudomonadota</taxon>
        <taxon>Betaproteobacteria</taxon>
        <taxon>Burkholderiales</taxon>
        <taxon>Alcaligenaceae</taxon>
        <taxon>Paenalcaligenes</taxon>
    </lineage>
</organism>
<keyword evidence="6" id="KW-0472">Membrane</keyword>
<dbReference type="SMART" id="SM00388">
    <property type="entry name" value="HisKA"/>
    <property type="match status" value="1"/>
</dbReference>
<keyword evidence="5 8" id="KW-0418">Kinase</keyword>
<dbReference type="SUPFAM" id="SSF55874">
    <property type="entry name" value="ATPase domain of HSP90 chaperone/DNA topoisomerase II/histidine kinase"/>
    <property type="match status" value="1"/>
</dbReference>
<keyword evidence="4" id="KW-0808">Transferase</keyword>
<feature type="domain" description="Histidine kinase" evidence="7">
    <location>
        <begin position="155"/>
        <end position="304"/>
    </location>
</feature>
<dbReference type="Proteomes" id="UP000823889">
    <property type="component" value="Unassembled WGS sequence"/>
</dbReference>
<evidence type="ECO:0000256" key="2">
    <source>
        <dbReference type="ARBA" id="ARBA00012438"/>
    </source>
</evidence>
<evidence type="ECO:0000256" key="6">
    <source>
        <dbReference type="SAM" id="Phobius"/>
    </source>
</evidence>
<dbReference type="InterPro" id="IPR036097">
    <property type="entry name" value="HisK_dim/P_sf"/>
</dbReference>
<dbReference type="EMBL" id="DWUQ01000155">
    <property type="protein sequence ID" value="HJD44862.1"/>
    <property type="molecule type" value="Genomic_DNA"/>
</dbReference>
<evidence type="ECO:0000256" key="4">
    <source>
        <dbReference type="ARBA" id="ARBA00022679"/>
    </source>
</evidence>
<dbReference type="SUPFAM" id="SSF47384">
    <property type="entry name" value="Homodimeric domain of signal transducing histidine kinase"/>
    <property type="match status" value="1"/>
</dbReference>
<evidence type="ECO:0000256" key="5">
    <source>
        <dbReference type="ARBA" id="ARBA00022777"/>
    </source>
</evidence>
<evidence type="ECO:0000256" key="3">
    <source>
        <dbReference type="ARBA" id="ARBA00022553"/>
    </source>
</evidence>
<evidence type="ECO:0000313" key="8">
    <source>
        <dbReference type="EMBL" id="HJD44862.1"/>
    </source>
</evidence>
<accession>A0A9D2RJM6</accession>
<evidence type="ECO:0000259" key="7">
    <source>
        <dbReference type="PROSITE" id="PS50109"/>
    </source>
</evidence>
<dbReference type="Pfam" id="PF00512">
    <property type="entry name" value="HisKA"/>
    <property type="match status" value="1"/>
</dbReference>
<gene>
    <name evidence="8" type="ORF">H9906_07540</name>
</gene>
<dbReference type="GO" id="GO:0005886">
    <property type="term" value="C:plasma membrane"/>
    <property type="evidence" value="ECO:0007669"/>
    <property type="project" value="TreeGrafter"/>
</dbReference>
<reference evidence="8" key="2">
    <citation type="submission" date="2021-04" db="EMBL/GenBank/DDBJ databases">
        <authorList>
            <person name="Gilroy R."/>
        </authorList>
    </citation>
    <scope>NUCLEOTIDE SEQUENCE</scope>
    <source>
        <strain evidence="8">9264</strain>
    </source>
</reference>
<keyword evidence="3" id="KW-0597">Phosphoprotein</keyword>
<dbReference type="EC" id="2.7.13.3" evidence="2"/>
<dbReference type="GO" id="GO:0000155">
    <property type="term" value="F:phosphorelay sensor kinase activity"/>
    <property type="evidence" value="ECO:0007669"/>
    <property type="project" value="InterPro"/>
</dbReference>
<dbReference type="AlphaFoldDB" id="A0A9D2RJM6"/>
<dbReference type="PANTHER" id="PTHR45436:SF1">
    <property type="entry name" value="SENSOR PROTEIN QSEC"/>
    <property type="match status" value="1"/>
</dbReference>
<comment type="catalytic activity">
    <reaction evidence="1">
        <text>ATP + protein L-histidine = ADP + protein N-phospho-L-histidine.</text>
        <dbReference type="EC" id="2.7.13.3"/>
    </reaction>
</comment>
<sequence>MLIRVVYPALKRRFAQMRAHIALFLKPGSLTRQLLLRLLPPIILLVSVDLVVTWLLTRQASLASTTLHYIFWTMLLFQLALLCLFVVLLWRGLQGGLTALHQLSAQLAEQEAEALLRPLRLEGLPSELIPLALHFNDVLAQLDDTLQAQKRFIGHAAHQFRTPLSSLRLESELMLTKELPLEVQARAERIKQISDRLIRLGEQMLVLAKADHTAQPRHSFERLDLCEWLRQEGAEWFAQISQAGGQLQLIAPSNAIWIDGDPILLKELFVNLMDNALRYGGQPPQITLRAQANPPGFSVEDQGV</sequence>
<keyword evidence="6" id="KW-0812">Transmembrane</keyword>
<dbReference type="InterPro" id="IPR005467">
    <property type="entry name" value="His_kinase_dom"/>
</dbReference>
<evidence type="ECO:0000313" key="9">
    <source>
        <dbReference type="Proteomes" id="UP000823889"/>
    </source>
</evidence>
<dbReference type="PANTHER" id="PTHR45436">
    <property type="entry name" value="SENSOR HISTIDINE KINASE YKOH"/>
    <property type="match status" value="1"/>
</dbReference>
<dbReference type="CDD" id="cd00082">
    <property type="entry name" value="HisKA"/>
    <property type="match status" value="1"/>
</dbReference>
<feature type="transmembrane region" description="Helical" evidence="6">
    <location>
        <begin position="34"/>
        <end position="57"/>
    </location>
</feature>
<dbReference type="InterPro" id="IPR003661">
    <property type="entry name" value="HisK_dim/P_dom"/>
</dbReference>
<feature type="non-terminal residue" evidence="8">
    <location>
        <position position="304"/>
    </location>
</feature>
<proteinExistence type="predicted"/>
<keyword evidence="6" id="KW-1133">Transmembrane helix</keyword>